<dbReference type="RefSeq" id="WP_040737302.1">
    <property type="nucleotide sequence ID" value="NZ_QJKF01000005.1"/>
</dbReference>
<evidence type="ECO:0000256" key="14">
    <source>
        <dbReference type="SAM" id="Phobius"/>
    </source>
</evidence>
<feature type="domain" description="Peptidase M50" evidence="15">
    <location>
        <begin position="10"/>
        <end position="352"/>
    </location>
</feature>
<dbReference type="PANTHER" id="PTHR42837">
    <property type="entry name" value="REGULATOR OF SIGMA-E PROTEASE RSEP"/>
    <property type="match status" value="1"/>
</dbReference>
<keyword evidence="11 14" id="KW-0472">Membrane</keyword>
<evidence type="ECO:0000256" key="13">
    <source>
        <dbReference type="ARBA" id="ARBA00033476"/>
    </source>
</evidence>
<evidence type="ECO:0000259" key="15">
    <source>
        <dbReference type="Pfam" id="PF02163"/>
    </source>
</evidence>
<protein>
    <recommendedName>
        <fullName evidence="4">Zinc metalloprotease Rip1</fullName>
    </recommendedName>
    <alternativeName>
        <fullName evidence="12">S2P endopeptidase</fullName>
    </alternativeName>
    <alternativeName>
        <fullName evidence="13">Site-2-type intramembrane protease</fullName>
    </alternativeName>
</protein>
<keyword evidence="17" id="KW-1185">Reference proteome</keyword>
<accession>A0A318K5N0</accession>
<dbReference type="SUPFAM" id="SSF50156">
    <property type="entry name" value="PDZ domain-like"/>
    <property type="match status" value="1"/>
</dbReference>
<evidence type="ECO:0000256" key="10">
    <source>
        <dbReference type="ARBA" id="ARBA00023049"/>
    </source>
</evidence>
<keyword evidence="5 16" id="KW-0645">Protease</keyword>
<keyword evidence="8" id="KW-0862">Zinc</keyword>
<dbReference type="GO" id="GO:0016020">
    <property type="term" value="C:membrane"/>
    <property type="evidence" value="ECO:0007669"/>
    <property type="project" value="UniProtKB-SubCell"/>
</dbReference>
<reference evidence="16 17" key="1">
    <citation type="submission" date="2018-05" db="EMBL/GenBank/DDBJ databases">
        <title>Genomic Encyclopedia of Type Strains, Phase IV (KMG-IV): sequencing the most valuable type-strain genomes for metagenomic binning, comparative biology and taxonomic classification.</title>
        <authorList>
            <person name="Goeker M."/>
        </authorList>
    </citation>
    <scope>NUCLEOTIDE SEQUENCE [LARGE SCALE GENOMIC DNA]</scope>
    <source>
        <strain evidence="16 17">DSM 44704</strain>
    </source>
</reference>
<comment type="caution">
    <text evidence="16">The sequence shown here is derived from an EMBL/GenBank/DDBJ whole genome shotgun (WGS) entry which is preliminary data.</text>
</comment>
<dbReference type="OrthoDB" id="9782003at2"/>
<evidence type="ECO:0000256" key="3">
    <source>
        <dbReference type="ARBA" id="ARBA00007931"/>
    </source>
</evidence>
<feature type="transmembrane region" description="Helical" evidence="14">
    <location>
        <begin position="104"/>
        <end position="124"/>
    </location>
</feature>
<evidence type="ECO:0000256" key="2">
    <source>
        <dbReference type="ARBA" id="ARBA00004141"/>
    </source>
</evidence>
<evidence type="ECO:0000256" key="8">
    <source>
        <dbReference type="ARBA" id="ARBA00022833"/>
    </source>
</evidence>
<dbReference type="InterPro" id="IPR036034">
    <property type="entry name" value="PDZ_sf"/>
</dbReference>
<dbReference type="CDD" id="cd23081">
    <property type="entry name" value="cpPDZ_EcRseP-like"/>
    <property type="match status" value="1"/>
</dbReference>
<feature type="transmembrane region" description="Helical" evidence="14">
    <location>
        <begin position="373"/>
        <end position="394"/>
    </location>
</feature>
<dbReference type="Gene3D" id="2.30.42.10">
    <property type="match status" value="1"/>
</dbReference>
<proteinExistence type="inferred from homology"/>
<evidence type="ECO:0000256" key="6">
    <source>
        <dbReference type="ARBA" id="ARBA00022692"/>
    </source>
</evidence>
<evidence type="ECO:0000256" key="1">
    <source>
        <dbReference type="ARBA" id="ARBA00001947"/>
    </source>
</evidence>
<dbReference type="PANTHER" id="PTHR42837:SF2">
    <property type="entry name" value="MEMBRANE METALLOPROTEASE ARASP2, CHLOROPLASTIC-RELATED"/>
    <property type="match status" value="1"/>
</dbReference>
<dbReference type="EMBL" id="QJKF01000005">
    <property type="protein sequence ID" value="PXX63973.1"/>
    <property type="molecule type" value="Genomic_DNA"/>
</dbReference>
<evidence type="ECO:0000256" key="5">
    <source>
        <dbReference type="ARBA" id="ARBA00022670"/>
    </source>
</evidence>
<keyword evidence="7" id="KW-0378">Hydrolase</keyword>
<keyword evidence="6 14" id="KW-0812">Transmembrane</keyword>
<dbReference type="CDD" id="cd06163">
    <property type="entry name" value="S2P-M50_PDZ_RseP-like"/>
    <property type="match status" value="1"/>
</dbReference>
<sequence length="400" mass="43075">MVYALGFVLFALGITISIALHECGHMWTAQATGMKVRRYFIGFGPKIFSFRRGETEYGLKALPLGGFCDIAGMTALDELEPEEIDRAMYRQAAWKRLVVMSGGIAMNFVLGFILVVILAVGWGLPRLDLPPDTSLGAMSCVSQQNPDGTLQPCTGTGPAQRAGLQRGDVVKAVAGVPVKTWKEFQTETQKQSAPFDYTIDRNGQILTIPVTPERVIRYSEAGGAGREVGAVGVGLNGAYDPVQYNVLTAIPASVSFTGDMFVRTVQSLAELPQKVTALWSAVTGGERDADTPVSVYGASKIGGETAERGLWNVFILVLASLNFFLGAFNILPLLPLDGGHIAVVLYEKVRDVFRRWRGLAPGAPVNYLKLLPATYVVVVIGGAYMLLTVAADIVNPIKLF</sequence>
<name>A0A318K5N0_9NOCA</name>
<comment type="cofactor">
    <cofactor evidence="1">
        <name>Zn(2+)</name>
        <dbReference type="ChEBI" id="CHEBI:29105"/>
    </cofactor>
</comment>
<evidence type="ECO:0000256" key="4">
    <source>
        <dbReference type="ARBA" id="ARBA00019897"/>
    </source>
</evidence>
<evidence type="ECO:0000313" key="16">
    <source>
        <dbReference type="EMBL" id="PXX63973.1"/>
    </source>
</evidence>
<evidence type="ECO:0000256" key="9">
    <source>
        <dbReference type="ARBA" id="ARBA00022989"/>
    </source>
</evidence>
<evidence type="ECO:0000256" key="7">
    <source>
        <dbReference type="ARBA" id="ARBA00022801"/>
    </source>
</evidence>
<dbReference type="GO" id="GO:0006508">
    <property type="term" value="P:proteolysis"/>
    <property type="evidence" value="ECO:0007669"/>
    <property type="project" value="UniProtKB-KW"/>
</dbReference>
<evidence type="ECO:0000256" key="12">
    <source>
        <dbReference type="ARBA" id="ARBA00032214"/>
    </source>
</evidence>
<dbReference type="Proteomes" id="UP000247569">
    <property type="component" value="Unassembled WGS sequence"/>
</dbReference>
<organism evidence="16 17">
    <name type="scientific">Nocardia tenerifensis</name>
    <dbReference type="NCBI Taxonomy" id="228006"/>
    <lineage>
        <taxon>Bacteria</taxon>
        <taxon>Bacillati</taxon>
        <taxon>Actinomycetota</taxon>
        <taxon>Actinomycetes</taxon>
        <taxon>Mycobacteriales</taxon>
        <taxon>Nocardiaceae</taxon>
        <taxon>Nocardia</taxon>
    </lineage>
</organism>
<keyword evidence="9 14" id="KW-1133">Transmembrane helix</keyword>
<evidence type="ECO:0000313" key="17">
    <source>
        <dbReference type="Proteomes" id="UP000247569"/>
    </source>
</evidence>
<comment type="subcellular location">
    <subcellularLocation>
        <location evidence="2">Membrane</location>
        <topology evidence="2">Multi-pass membrane protein</topology>
    </subcellularLocation>
</comment>
<gene>
    <name evidence="16" type="ORF">DFR70_105155</name>
</gene>
<evidence type="ECO:0000256" key="11">
    <source>
        <dbReference type="ARBA" id="ARBA00023136"/>
    </source>
</evidence>
<dbReference type="Pfam" id="PF02163">
    <property type="entry name" value="Peptidase_M50"/>
    <property type="match status" value="1"/>
</dbReference>
<dbReference type="AlphaFoldDB" id="A0A318K5N0"/>
<dbReference type="GO" id="GO:0004222">
    <property type="term" value="F:metalloendopeptidase activity"/>
    <property type="evidence" value="ECO:0007669"/>
    <property type="project" value="InterPro"/>
</dbReference>
<dbReference type="InterPro" id="IPR004387">
    <property type="entry name" value="Pept_M50_Zn"/>
</dbReference>
<keyword evidence="10 16" id="KW-0482">Metalloprotease</keyword>
<dbReference type="InterPro" id="IPR008915">
    <property type="entry name" value="Peptidase_M50"/>
</dbReference>
<comment type="similarity">
    <text evidence="3">Belongs to the peptidase M50B family.</text>
</comment>